<sequence>MNDGNPFQIIFAVVEAEKGSEILEEAQKAGAEGGTVFYGRGTGVHEHEKILGIPIEPAKEIIMILIREELADKVLYAIVNAGKLNEPGKGLAFVLDVFKVAGICHDETRSIKDEF</sequence>
<dbReference type="InterPro" id="IPR002187">
    <property type="entry name" value="N-reg_PII"/>
</dbReference>
<name>A0A9E4ZYC3_9EURY</name>
<dbReference type="EMBL" id="JAPVES010000030">
    <property type="protein sequence ID" value="MCZ3372319.1"/>
    <property type="molecule type" value="Genomic_DNA"/>
</dbReference>
<gene>
    <name evidence="2" type="ORF">O3H35_06710</name>
    <name evidence="1" type="ORF">O3H54_01595</name>
</gene>
<accession>A0A9E4ZYC3</accession>
<dbReference type="GO" id="GO:0030234">
    <property type="term" value="F:enzyme regulator activity"/>
    <property type="evidence" value="ECO:0007669"/>
    <property type="project" value="InterPro"/>
</dbReference>
<evidence type="ECO:0000313" key="3">
    <source>
        <dbReference type="Proteomes" id="UP001068021"/>
    </source>
</evidence>
<dbReference type="Proteomes" id="UP001068021">
    <property type="component" value="Unassembled WGS sequence"/>
</dbReference>
<dbReference type="Proteomes" id="UP001074446">
    <property type="component" value="Unassembled WGS sequence"/>
</dbReference>
<dbReference type="SUPFAM" id="SSF54913">
    <property type="entry name" value="GlnB-like"/>
    <property type="match status" value="1"/>
</dbReference>
<protein>
    <submittedName>
        <fullName evidence="1">P-II family nitrogen regulator</fullName>
    </submittedName>
</protein>
<dbReference type="RefSeq" id="WP_048079913.1">
    <property type="nucleotide sequence ID" value="NZ_JAPVER010000018.1"/>
</dbReference>
<proteinExistence type="predicted"/>
<reference evidence="1" key="1">
    <citation type="submission" date="2022-12" db="EMBL/GenBank/DDBJ databases">
        <title>Reclassification of two methanogenic archaea species isolated from the Kolyma lowland permafrost.</title>
        <authorList>
            <person name="Trubitsyn V.E."/>
            <person name="Rivkina E.M."/>
            <person name="Shcherbakova V.A."/>
        </authorList>
    </citation>
    <scope>NUCLEOTIDE SEQUENCE</scope>
    <source>
        <strain evidence="1">M2</strain>
        <strain evidence="2">MK4</strain>
    </source>
</reference>
<dbReference type="InterPro" id="IPR011322">
    <property type="entry name" value="N-reg_PII-like_a/b"/>
</dbReference>
<dbReference type="AlphaFoldDB" id="A0A9E4ZYC3"/>
<evidence type="ECO:0000313" key="1">
    <source>
        <dbReference type="EMBL" id="MCZ3364565.1"/>
    </source>
</evidence>
<comment type="caution">
    <text evidence="1">The sequence shown here is derived from an EMBL/GenBank/DDBJ whole genome shotgun (WGS) entry which is preliminary data.</text>
</comment>
<dbReference type="PROSITE" id="PS51343">
    <property type="entry name" value="PII_GLNB_DOM"/>
    <property type="match status" value="1"/>
</dbReference>
<keyword evidence="3" id="KW-1185">Reference proteome</keyword>
<dbReference type="EMBL" id="JAPVER010000018">
    <property type="protein sequence ID" value="MCZ3364565.1"/>
    <property type="molecule type" value="Genomic_DNA"/>
</dbReference>
<dbReference type="InterPro" id="IPR015867">
    <property type="entry name" value="N-reg_PII/ATP_PRibTrfase_C"/>
</dbReference>
<dbReference type="Gene3D" id="3.30.70.120">
    <property type="match status" value="1"/>
</dbReference>
<dbReference type="SMART" id="SM00938">
    <property type="entry name" value="P-II"/>
    <property type="match status" value="1"/>
</dbReference>
<organism evidence="1 3">
    <name type="scientific">Methanobacterium veterum</name>
    <dbReference type="NCBI Taxonomy" id="408577"/>
    <lineage>
        <taxon>Archaea</taxon>
        <taxon>Methanobacteriati</taxon>
        <taxon>Methanobacteriota</taxon>
        <taxon>Methanomada group</taxon>
        <taxon>Methanobacteria</taxon>
        <taxon>Methanobacteriales</taxon>
        <taxon>Methanobacteriaceae</taxon>
        <taxon>Methanobacterium</taxon>
    </lineage>
</organism>
<dbReference type="GO" id="GO:0006808">
    <property type="term" value="P:regulation of nitrogen utilization"/>
    <property type="evidence" value="ECO:0007669"/>
    <property type="project" value="InterPro"/>
</dbReference>
<evidence type="ECO:0000313" key="2">
    <source>
        <dbReference type="EMBL" id="MCZ3372319.1"/>
    </source>
</evidence>
<dbReference type="Pfam" id="PF00543">
    <property type="entry name" value="P-II"/>
    <property type="match status" value="1"/>
</dbReference>